<evidence type="ECO:0000259" key="1">
    <source>
        <dbReference type="PROSITE" id="PS51819"/>
    </source>
</evidence>
<organism evidence="2 3">
    <name type="scientific">Ohtaekwangia koreensis</name>
    <dbReference type="NCBI Taxonomy" id="688867"/>
    <lineage>
        <taxon>Bacteria</taxon>
        <taxon>Pseudomonadati</taxon>
        <taxon>Bacteroidota</taxon>
        <taxon>Cytophagia</taxon>
        <taxon>Cytophagales</taxon>
        <taxon>Fulvivirgaceae</taxon>
        <taxon>Ohtaekwangia</taxon>
    </lineage>
</organism>
<dbReference type="PANTHER" id="PTHR33993:SF14">
    <property type="entry name" value="GB|AAF24581.1"/>
    <property type="match status" value="1"/>
</dbReference>
<name>A0A1T5J6B0_9BACT</name>
<evidence type="ECO:0000313" key="3">
    <source>
        <dbReference type="Proteomes" id="UP000190961"/>
    </source>
</evidence>
<dbReference type="EMBL" id="FUZU01000001">
    <property type="protein sequence ID" value="SKC46929.1"/>
    <property type="molecule type" value="Genomic_DNA"/>
</dbReference>
<dbReference type="PROSITE" id="PS51819">
    <property type="entry name" value="VOC"/>
    <property type="match status" value="1"/>
</dbReference>
<keyword evidence="3" id="KW-1185">Reference proteome</keyword>
<feature type="domain" description="VOC" evidence="1">
    <location>
        <begin position="13"/>
        <end position="132"/>
    </location>
</feature>
<dbReference type="Proteomes" id="UP000190961">
    <property type="component" value="Unassembled WGS sequence"/>
</dbReference>
<dbReference type="InterPro" id="IPR052164">
    <property type="entry name" value="Anthracycline_SecMetBiosynth"/>
</dbReference>
<proteinExistence type="predicted"/>
<reference evidence="2 3" key="1">
    <citation type="submission" date="2017-02" db="EMBL/GenBank/DDBJ databases">
        <authorList>
            <person name="Peterson S.W."/>
        </authorList>
    </citation>
    <scope>NUCLEOTIDE SEQUENCE [LARGE SCALE GENOMIC DNA]</scope>
    <source>
        <strain evidence="2 3">DSM 25262</strain>
    </source>
</reference>
<dbReference type="AlphaFoldDB" id="A0A1T5J6B0"/>
<dbReference type="Gene3D" id="3.10.180.10">
    <property type="entry name" value="2,3-Dihydroxybiphenyl 1,2-Dioxygenase, domain 1"/>
    <property type="match status" value="1"/>
</dbReference>
<dbReference type="InterPro" id="IPR037523">
    <property type="entry name" value="VOC_core"/>
</dbReference>
<sequence>MDKQVKRKYYIGSIVSADLTVSNASHLKDFYAQVIGWSPKELKMGDNHGYADYVMKDSGGNWAGGVCEAKGVNAGIPPQWIVYINVRDIKESVEKCKELGGAIVKEAFDADGNYIYAMLKDPFGAILAVTHVDDEESQ</sequence>
<gene>
    <name evidence="2" type="ORF">SAMN05660236_0804</name>
</gene>
<dbReference type="InterPro" id="IPR029068">
    <property type="entry name" value="Glyas_Bleomycin-R_OHBP_Dase"/>
</dbReference>
<dbReference type="OrthoDB" id="9793039at2"/>
<accession>A0A1T5J6B0</accession>
<dbReference type="RefSeq" id="WP_079685399.1">
    <property type="nucleotide sequence ID" value="NZ_FUZU01000001.1"/>
</dbReference>
<protein>
    <recommendedName>
        <fullName evidence="1">VOC domain-containing protein</fullName>
    </recommendedName>
</protein>
<dbReference type="SUPFAM" id="SSF54593">
    <property type="entry name" value="Glyoxalase/Bleomycin resistance protein/Dihydroxybiphenyl dioxygenase"/>
    <property type="match status" value="1"/>
</dbReference>
<dbReference type="PANTHER" id="PTHR33993">
    <property type="entry name" value="GLYOXALASE-RELATED"/>
    <property type="match status" value="1"/>
</dbReference>
<dbReference type="STRING" id="688867.SAMN05660236_0804"/>
<dbReference type="Pfam" id="PF00903">
    <property type="entry name" value="Glyoxalase"/>
    <property type="match status" value="1"/>
</dbReference>
<evidence type="ECO:0000313" key="2">
    <source>
        <dbReference type="EMBL" id="SKC46929.1"/>
    </source>
</evidence>
<dbReference type="InterPro" id="IPR004360">
    <property type="entry name" value="Glyas_Fos-R_dOase_dom"/>
</dbReference>